<evidence type="ECO:0000256" key="1">
    <source>
        <dbReference type="ARBA" id="ARBA00004429"/>
    </source>
</evidence>
<comment type="subcellular location">
    <subcellularLocation>
        <location evidence="1">Cell inner membrane</location>
        <topology evidence="1">Multi-pass membrane protein</topology>
    </subcellularLocation>
    <subcellularLocation>
        <location evidence="8">Cell membrane</location>
        <topology evidence="8">Multi-pass membrane protein</topology>
    </subcellularLocation>
</comment>
<sequence>MEYHWNWGVLFEPPYFGWLVDGTKWTLLVAATAWVLALAVGVTIGVARTLPWRPVRALGAAYVDLFRNVPLLIQLFLWYFVLPEVLPAEMGRFIKRDLPNPEFWTAAVGLGLFTAARVAEQVRAGIQAVGQGQGMAAAASGMTLAQSYRHVLLPLALRQILPPLTSDFLHVIKNSSLALTIGLLELTGQSRQIESNTFQGIEALTAATLVYVAITLVVTVAMRAVERRVAIPGQLARA</sequence>
<keyword evidence="7 8" id="KW-0472">Membrane</keyword>
<dbReference type="AlphaFoldDB" id="A0AAU7X9D8"/>
<feature type="transmembrane region" description="Helical" evidence="8">
    <location>
        <begin position="59"/>
        <end position="81"/>
    </location>
</feature>
<evidence type="ECO:0000256" key="2">
    <source>
        <dbReference type="ARBA" id="ARBA00010072"/>
    </source>
</evidence>
<organism evidence="10">
    <name type="scientific">Methyloraptor flagellatus</name>
    <dbReference type="NCBI Taxonomy" id="3162530"/>
    <lineage>
        <taxon>Bacteria</taxon>
        <taxon>Pseudomonadati</taxon>
        <taxon>Pseudomonadota</taxon>
        <taxon>Alphaproteobacteria</taxon>
        <taxon>Hyphomicrobiales</taxon>
        <taxon>Ancalomicrobiaceae</taxon>
        <taxon>Methyloraptor</taxon>
    </lineage>
</organism>
<dbReference type="KEGG" id="mflg:ABS361_22195"/>
<evidence type="ECO:0000256" key="3">
    <source>
        <dbReference type="ARBA" id="ARBA00022448"/>
    </source>
</evidence>
<evidence type="ECO:0000256" key="8">
    <source>
        <dbReference type="RuleBase" id="RU363032"/>
    </source>
</evidence>
<keyword evidence="6 8" id="KW-1133">Transmembrane helix</keyword>
<dbReference type="Pfam" id="PF00528">
    <property type="entry name" value="BPD_transp_1"/>
    <property type="match status" value="1"/>
</dbReference>
<keyword evidence="5 8" id="KW-0812">Transmembrane</keyword>
<feature type="transmembrane region" description="Helical" evidence="8">
    <location>
        <begin position="25"/>
        <end position="47"/>
    </location>
</feature>
<feature type="transmembrane region" description="Helical" evidence="8">
    <location>
        <begin position="203"/>
        <end position="225"/>
    </location>
</feature>
<dbReference type="SUPFAM" id="SSF161098">
    <property type="entry name" value="MetI-like"/>
    <property type="match status" value="1"/>
</dbReference>
<dbReference type="GO" id="GO:0022857">
    <property type="term" value="F:transmembrane transporter activity"/>
    <property type="evidence" value="ECO:0007669"/>
    <property type="project" value="InterPro"/>
</dbReference>
<dbReference type="RefSeq" id="WP_407049761.1">
    <property type="nucleotide sequence ID" value="NZ_CP158568.1"/>
</dbReference>
<reference evidence="10" key="1">
    <citation type="submission" date="2024-06" db="EMBL/GenBank/DDBJ databases">
        <title>Methylostella associata gen. nov., sp. nov., a novel Ancalomicrobiaceae-affiliated facultatively methylotrophic bacteria that feed on methanotrophs of the genus Methylococcus.</title>
        <authorList>
            <person name="Saltykova V."/>
            <person name="Danilova O.V."/>
            <person name="Oshkin I.Y."/>
            <person name="Belova S.E."/>
            <person name="Pimenov N.V."/>
            <person name="Dedysh S.N."/>
        </authorList>
    </citation>
    <scope>NUCLEOTIDE SEQUENCE</scope>
    <source>
        <strain evidence="10">S20</strain>
    </source>
</reference>
<evidence type="ECO:0000256" key="4">
    <source>
        <dbReference type="ARBA" id="ARBA00022475"/>
    </source>
</evidence>
<evidence type="ECO:0000256" key="6">
    <source>
        <dbReference type="ARBA" id="ARBA00022989"/>
    </source>
</evidence>
<dbReference type="InterPro" id="IPR035906">
    <property type="entry name" value="MetI-like_sf"/>
</dbReference>
<dbReference type="InterPro" id="IPR010065">
    <property type="entry name" value="AA_ABC_transptr_permease_3TM"/>
</dbReference>
<dbReference type="Gene3D" id="1.10.3720.10">
    <property type="entry name" value="MetI-like"/>
    <property type="match status" value="1"/>
</dbReference>
<keyword evidence="4" id="KW-1003">Cell membrane</keyword>
<evidence type="ECO:0000313" key="10">
    <source>
        <dbReference type="EMBL" id="XBY44671.1"/>
    </source>
</evidence>
<dbReference type="PANTHER" id="PTHR30614:SF42">
    <property type="entry name" value="GLUTAMATE_ASPARTATE IMPORT PERMEASE PROTEIN GLTJ"/>
    <property type="match status" value="1"/>
</dbReference>
<dbReference type="CDD" id="cd06261">
    <property type="entry name" value="TM_PBP2"/>
    <property type="match status" value="1"/>
</dbReference>
<dbReference type="PROSITE" id="PS50928">
    <property type="entry name" value="ABC_TM1"/>
    <property type="match status" value="1"/>
</dbReference>
<dbReference type="EMBL" id="CP158568">
    <property type="protein sequence ID" value="XBY44671.1"/>
    <property type="molecule type" value="Genomic_DNA"/>
</dbReference>
<keyword evidence="3 8" id="KW-0813">Transport</keyword>
<evidence type="ECO:0000256" key="5">
    <source>
        <dbReference type="ARBA" id="ARBA00022692"/>
    </source>
</evidence>
<accession>A0AAU7X9D8</accession>
<dbReference type="NCBIfam" id="TIGR01726">
    <property type="entry name" value="HEQRo_perm_3TM"/>
    <property type="match status" value="1"/>
</dbReference>
<protein>
    <submittedName>
        <fullName evidence="10">Amino acid ABC transporter permease</fullName>
    </submittedName>
</protein>
<gene>
    <name evidence="10" type="ORF">ABS361_22195</name>
</gene>
<dbReference type="PANTHER" id="PTHR30614">
    <property type="entry name" value="MEMBRANE COMPONENT OF AMINO ACID ABC TRANSPORTER"/>
    <property type="match status" value="1"/>
</dbReference>
<evidence type="ECO:0000256" key="7">
    <source>
        <dbReference type="ARBA" id="ARBA00023136"/>
    </source>
</evidence>
<evidence type="ECO:0000259" key="9">
    <source>
        <dbReference type="PROSITE" id="PS50928"/>
    </source>
</evidence>
<feature type="domain" description="ABC transmembrane type-1" evidence="9">
    <location>
        <begin position="23"/>
        <end position="222"/>
    </location>
</feature>
<proteinExistence type="inferred from homology"/>
<dbReference type="InterPro" id="IPR000515">
    <property type="entry name" value="MetI-like"/>
</dbReference>
<dbReference type="GO" id="GO:0043190">
    <property type="term" value="C:ATP-binding cassette (ABC) transporter complex"/>
    <property type="evidence" value="ECO:0007669"/>
    <property type="project" value="InterPro"/>
</dbReference>
<dbReference type="InterPro" id="IPR043429">
    <property type="entry name" value="ArtM/GltK/GlnP/TcyL/YhdX-like"/>
</dbReference>
<dbReference type="GO" id="GO:0006865">
    <property type="term" value="P:amino acid transport"/>
    <property type="evidence" value="ECO:0007669"/>
    <property type="project" value="TreeGrafter"/>
</dbReference>
<comment type="similarity">
    <text evidence="2">Belongs to the binding-protein-dependent transport system permease family. HisMQ subfamily.</text>
</comment>
<name>A0AAU7X9D8_9HYPH</name>